<proteinExistence type="predicted"/>
<evidence type="ECO:0000313" key="2">
    <source>
        <dbReference type="EMBL" id="GBP58855.1"/>
    </source>
</evidence>
<keyword evidence="3" id="KW-1185">Reference proteome</keyword>
<reference evidence="2 3" key="1">
    <citation type="journal article" date="2019" name="Commun. Biol.">
        <title>The bagworm genome reveals a unique fibroin gene that provides high tensile strength.</title>
        <authorList>
            <person name="Kono N."/>
            <person name="Nakamura H."/>
            <person name="Ohtoshi R."/>
            <person name="Tomita M."/>
            <person name="Numata K."/>
            <person name="Arakawa K."/>
        </authorList>
    </citation>
    <scope>NUCLEOTIDE SEQUENCE [LARGE SCALE GENOMIC DNA]</scope>
</reference>
<dbReference type="Proteomes" id="UP000299102">
    <property type="component" value="Unassembled WGS sequence"/>
</dbReference>
<gene>
    <name evidence="2" type="ORF">EVAR_50512_1</name>
</gene>
<name>A0A4C1X9B9_EUMVA</name>
<accession>A0A4C1X9B9</accession>
<sequence length="106" mass="11970">MPNQNIKIIYGWKRASQDKSKDTHKIIHDCRGRNEMKAPEQINDGASTPAARATETHCYFVLKQLRVMKNIFSRCFWVAELFGVTDGDKCLHAPPACGRTRGSMSS</sequence>
<dbReference type="AlphaFoldDB" id="A0A4C1X9B9"/>
<comment type="caution">
    <text evidence="2">The sequence shown here is derived from an EMBL/GenBank/DDBJ whole genome shotgun (WGS) entry which is preliminary data.</text>
</comment>
<dbReference type="EMBL" id="BGZK01000746">
    <property type="protein sequence ID" value="GBP58855.1"/>
    <property type="molecule type" value="Genomic_DNA"/>
</dbReference>
<protein>
    <submittedName>
        <fullName evidence="2">Uncharacterized protein</fullName>
    </submittedName>
</protein>
<evidence type="ECO:0000256" key="1">
    <source>
        <dbReference type="SAM" id="MobiDB-lite"/>
    </source>
</evidence>
<organism evidence="2 3">
    <name type="scientific">Eumeta variegata</name>
    <name type="common">Bagworm moth</name>
    <name type="synonym">Eumeta japonica</name>
    <dbReference type="NCBI Taxonomy" id="151549"/>
    <lineage>
        <taxon>Eukaryota</taxon>
        <taxon>Metazoa</taxon>
        <taxon>Ecdysozoa</taxon>
        <taxon>Arthropoda</taxon>
        <taxon>Hexapoda</taxon>
        <taxon>Insecta</taxon>
        <taxon>Pterygota</taxon>
        <taxon>Neoptera</taxon>
        <taxon>Endopterygota</taxon>
        <taxon>Lepidoptera</taxon>
        <taxon>Glossata</taxon>
        <taxon>Ditrysia</taxon>
        <taxon>Tineoidea</taxon>
        <taxon>Psychidae</taxon>
        <taxon>Oiketicinae</taxon>
        <taxon>Eumeta</taxon>
    </lineage>
</organism>
<feature type="region of interest" description="Disordered" evidence="1">
    <location>
        <begin position="30"/>
        <end position="49"/>
    </location>
</feature>
<evidence type="ECO:0000313" key="3">
    <source>
        <dbReference type="Proteomes" id="UP000299102"/>
    </source>
</evidence>